<name>A0A178LFL0_9PSED</name>
<reference evidence="1 2" key="1">
    <citation type="submission" date="2016-04" db="EMBL/GenBank/DDBJ databases">
        <title>Draft Genome Sequences of Staphylococcus capitis Strain H36, S. capitis Strain H65, S. cohnii Strain H62, S. hominis Strain H69, Mycobacterium iranicum Strain H39, Plantibacter sp. Strain H53, Pseudomonas oryzihabitans Strain H72, and Microbacterium sp. Strain H83, isolated from residential settings.</title>
        <authorList>
            <person name="Lymperopoulou D."/>
            <person name="Adams R.I."/>
            <person name="Lindow S."/>
            <person name="Coil D.A."/>
            <person name="Jospin G."/>
            <person name="Eisen J.A."/>
        </authorList>
    </citation>
    <scope>NUCLEOTIDE SEQUENCE [LARGE SCALE GENOMIC DNA]</scope>
    <source>
        <strain evidence="1 2">H72</strain>
    </source>
</reference>
<dbReference type="AlphaFoldDB" id="A0A178LFL0"/>
<comment type="caution">
    <text evidence="1">The sequence shown here is derived from an EMBL/GenBank/DDBJ whole genome shotgun (WGS) entry which is preliminary data.</text>
</comment>
<dbReference type="Proteomes" id="UP000078356">
    <property type="component" value="Unassembled WGS sequence"/>
</dbReference>
<evidence type="ECO:0000313" key="1">
    <source>
        <dbReference type="EMBL" id="OAN29300.1"/>
    </source>
</evidence>
<dbReference type="EMBL" id="LWCR01000016">
    <property type="protein sequence ID" value="OAN29300.1"/>
    <property type="molecule type" value="Genomic_DNA"/>
</dbReference>
<protein>
    <submittedName>
        <fullName evidence="1">Uncharacterized protein</fullName>
    </submittedName>
</protein>
<gene>
    <name evidence="1" type="ORF">A4V15_18690</name>
</gene>
<accession>A0A178LFL0</accession>
<evidence type="ECO:0000313" key="2">
    <source>
        <dbReference type="Proteomes" id="UP000078356"/>
    </source>
</evidence>
<proteinExistence type="predicted"/>
<organism evidence="1 2">
    <name type="scientific">Pseudomonas oryzihabitans</name>
    <dbReference type="NCBI Taxonomy" id="47885"/>
    <lineage>
        <taxon>Bacteria</taxon>
        <taxon>Pseudomonadati</taxon>
        <taxon>Pseudomonadota</taxon>
        <taxon>Gammaproteobacteria</taxon>
        <taxon>Pseudomonadales</taxon>
        <taxon>Pseudomonadaceae</taxon>
        <taxon>Pseudomonas</taxon>
    </lineage>
</organism>
<sequence>MDKEVIVTFLQADSLSIVTDSIAGTDGYHSTIQRIDLNSNANRLLMSSPAVTSKNLIMCNWYRSLEMNYKFRFI</sequence>